<dbReference type="InParanoid" id="K2S4S6"/>
<keyword evidence="4 10" id="KW-0812">Transmembrane</keyword>
<dbReference type="Gene3D" id="1.50.40.10">
    <property type="entry name" value="Mitochondrial carrier domain"/>
    <property type="match status" value="1"/>
</dbReference>
<name>K2S4S6_MACPH</name>
<dbReference type="GO" id="GO:0005743">
    <property type="term" value="C:mitochondrial inner membrane"/>
    <property type="evidence" value="ECO:0007669"/>
    <property type="project" value="UniProtKB-SubCell"/>
</dbReference>
<dbReference type="eggNOG" id="KOG0756">
    <property type="taxonomic scope" value="Eukaryota"/>
</dbReference>
<feature type="repeat" description="Solcar" evidence="10">
    <location>
        <begin position="9"/>
        <end position="104"/>
    </location>
</feature>
<protein>
    <submittedName>
        <fullName evidence="12">Mitochondrial carrier protein</fullName>
    </submittedName>
</protein>
<keyword evidence="6" id="KW-0999">Mitochondrion inner membrane</keyword>
<dbReference type="PANTHER" id="PTHR45788">
    <property type="entry name" value="SUCCINATE/FUMARATE MITOCHONDRIAL TRANSPORTER-RELATED"/>
    <property type="match status" value="1"/>
</dbReference>
<sequence length="307" mass="32538">MVGDDAPQTPAHVSLLAGGTAGAIEAAITYPFEFAKTRVQLRNEQAAAAATTTPRKSPNPFLVIRDVVRNEGPRALYAGCTSLVIGSVGKDGVRFLSFDVIKNAFADGETGTLSPLRSVGAGMTAGVVASITAVTPTERVKTALIDDARSGGERRFQGSLVKAIGGVVRDDGVVRGLYRGFAGTTMKQASATACRMGTYNILKDAERVRHIEQTAAVNFANGSVAGVVTTYATQPFDTIKTRCQSARGETTVQAIRGIWEDGGVRTFWRGTVMRLGRTIFSGGILFTCYERAVRILDPLIGTGRTRS</sequence>
<evidence type="ECO:0000256" key="2">
    <source>
        <dbReference type="ARBA" id="ARBA00006375"/>
    </source>
</evidence>
<evidence type="ECO:0000256" key="9">
    <source>
        <dbReference type="ARBA" id="ARBA00023136"/>
    </source>
</evidence>
<evidence type="ECO:0000256" key="5">
    <source>
        <dbReference type="ARBA" id="ARBA00022737"/>
    </source>
</evidence>
<comment type="similarity">
    <text evidence="2 11">Belongs to the mitochondrial carrier (TC 2.A.29) family.</text>
</comment>
<keyword evidence="8" id="KW-0496">Mitochondrion</keyword>
<accession>K2S4S6</accession>
<comment type="caution">
    <text evidence="12">The sequence shown here is derived from an EMBL/GenBank/DDBJ whole genome shotgun (WGS) entry which is preliminary data.</text>
</comment>
<dbReference type="InterPro" id="IPR049563">
    <property type="entry name" value="TXTP-like"/>
</dbReference>
<keyword evidence="3 11" id="KW-0813">Transport</keyword>
<evidence type="ECO:0000256" key="7">
    <source>
        <dbReference type="ARBA" id="ARBA00022989"/>
    </source>
</evidence>
<dbReference type="PANTHER" id="PTHR45788:SF3">
    <property type="entry name" value="TRICARBOXYLATE TRANSPORT PROTEIN"/>
    <property type="match status" value="1"/>
</dbReference>
<evidence type="ECO:0000256" key="6">
    <source>
        <dbReference type="ARBA" id="ARBA00022792"/>
    </source>
</evidence>
<dbReference type="PRINTS" id="PR00926">
    <property type="entry name" value="MITOCARRIER"/>
</dbReference>
<evidence type="ECO:0000256" key="1">
    <source>
        <dbReference type="ARBA" id="ARBA00004448"/>
    </source>
</evidence>
<dbReference type="Proteomes" id="UP000007129">
    <property type="component" value="Unassembled WGS sequence"/>
</dbReference>
<evidence type="ECO:0000256" key="8">
    <source>
        <dbReference type="ARBA" id="ARBA00023128"/>
    </source>
</evidence>
<dbReference type="SUPFAM" id="SSF103506">
    <property type="entry name" value="Mitochondrial carrier"/>
    <property type="match status" value="1"/>
</dbReference>
<dbReference type="InterPro" id="IPR023395">
    <property type="entry name" value="MCP_dom_sf"/>
</dbReference>
<dbReference type="GO" id="GO:0071913">
    <property type="term" value="F:citrate secondary active transmembrane transporter activity"/>
    <property type="evidence" value="ECO:0007669"/>
    <property type="project" value="TreeGrafter"/>
</dbReference>
<keyword evidence="5" id="KW-0677">Repeat</keyword>
<dbReference type="Pfam" id="PF00153">
    <property type="entry name" value="Mito_carr"/>
    <property type="match status" value="3"/>
</dbReference>
<dbReference type="InterPro" id="IPR002067">
    <property type="entry name" value="MCP"/>
</dbReference>
<evidence type="ECO:0000313" key="13">
    <source>
        <dbReference type="Proteomes" id="UP000007129"/>
    </source>
</evidence>
<dbReference type="EMBL" id="AHHD01000100">
    <property type="protein sequence ID" value="EKG19987.1"/>
    <property type="molecule type" value="Genomic_DNA"/>
</dbReference>
<reference evidence="12 13" key="1">
    <citation type="journal article" date="2012" name="BMC Genomics">
        <title>Tools to kill: Genome of one of the most destructive plant pathogenic fungi Macrophomina phaseolina.</title>
        <authorList>
            <person name="Islam M.S."/>
            <person name="Haque M.S."/>
            <person name="Islam M.M."/>
            <person name="Emdad E.M."/>
            <person name="Halim A."/>
            <person name="Hossen Q.M.M."/>
            <person name="Hossain M.Z."/>
            <person name="Ahmed B."/>
            <person name="Rahim S."/>
            <person name="Rahman M.S."/>
            <person name="Alam M.M."/>
            <person name="Hou S."/>
            <person name="Wan X."/>
            <person name="Saito J.A."/>
            <person name="Alam M."/>
        </authorList>
    </citation>
    <scope>NUCLEOTIDE SEQUENCE [LARGE SCALE GENOMIC DNA]</scope>
    <source>
        <strain evidence="12 13">MS6</strain>
    </source>
</reference>
<gene>
    <name evidence="12" type="ORF">MPH_02717</name>
</gene>
<dbReference type="GO" id="GO:0006843">
    <property type="term" value="P:mitochondrial citrate transmembrane transport"/>
    <property type="evidence" value="ECO:0007669"/>
    <property type="project" value="TreeGrafter"/>
</dbReference>
<dbReference type="AlphaFoldDB" id="K2S4S6"/>
<evidence type="ECO:0000256" key="3">
    <source>
        <dbReference type="ARBA" id="ARBA00022448"/>
    </source>
</evidence>
<comment type="subcellular location">
    <subcellularLocation>
        <location evidence="1">Mitochondrion inner membrane</location>
        <topology evidence="1">Multi-pass membrane protein</topology>
    </subcellularLocation>
</comment>
<evidence type="ECO:0000256" key="4">
    <source>
        <dbReference type="ARBA" id="ARBA00022692"/>
    </source>
</evidence>
<dbReference type="VEuPathDB" id="FungiDB:MPH_02717"/>
<feature type="repeat" description="Solcar" evidence="10">
    <location>
        <begin position="113"/>
        <end position="205"/>
    </location>
</feature>
<keyword evidence="7" id="KW-1133">Transmembrane helix</keyword>
<dbReference type="HOGENOM" id="CLU_015166_5_1_1"/>
<proteinExistence type="inferred from homology"/>
<dbReference type="InterPro" id="IPR018108">
    <property type="entry name" value="MCP_transmembrane"/>
</dbReference>
<dbReference type="STRING" id="1126212.K2S4S6"/>
<feature type="repeat" description="Solcar" evidence="10">
    <location>
        <begin position="213"/>
        <end position="295"/>
    </location>
</feature>
<evidence type="ECO:0000313" key="12">
    <source>
        <dbReference type="EMBL" id="EKG19987.1"/>
    </source>
</evidence>
<dbReference type="PROSITE" id="PS50920">
    <property type="entry name" value="SOLCAR"/>
    <property type="match status" value="3"/>
</dbReference>
<keyword evidence="9 10" id="KW-0472">Membrane</keyword>
<organism evidence="12 13">
    <name type="scientific">Macrophomina phaseolina (strain MS6)</name>
    <name type="common">Charcoal rot fungus</name>
    <dbReference type="NCBI Taxonomy" id="1126212"/>
    <lineage>
        <taxon>Eukaryota</taxon>
        <taxon>Fungi</taxon>
        <taxon>Dikarya</taxon>
        <taxon>Ascomycota</taxon>
        <taxon>Pezizomycotina</taxon>
        <taxon>Dothideomycetes</taxon>
        <taxon>Dothideomycetes incertae sedis</taxon>
        <taxon>Botryosphaeriales</taxon>
        <taxon>Botryosphaeriaceae</taxon>
        <taxon>Macrophomina</taxon>
    </lineage>
</organism>
<evidence type="ECO:0000256" key="11">
    <source>
        <dbReference type="RuleBase" id="RU000488"/>
    </source>
</evidence>
<evidence type="ECO:0000256" key="10">
    <source>
        <dbReference type="PROSITE-ProRule" id="PRU00282"/>
    </source>
</evidence>
<dbReference type="OrthoDB" id="44467at2759"/>